<proteinExistence type="predicted"/>
<organism evidence="1">
    <name type="scientific">marine metagenome</name>
    <dbReference type="NCBI Taxonomy" id="408172"/>
    <lineage>
        <taxon>unclassified sequences</taxon>
        <taxon>metagenomes</taxon>
        <taxon>ecological metagenomes</taxon>
    </lineage>
</organism>
<evidence type="ECO:0000313" key="1">
    <source>
        <dbReference type="EMBL" id="SVC53474.1"/>
    </source>
</evidence>
<evidence type="ECO:0008006" key="2">
    <source>
        <dbReference type="Google" id="ProtNLM"/>
    </source>
</evidence>
<protein>
    <recommendedName>
        <fullName evidence="2">Carbohydrate kinase PfkB domain-containing protein</fullName>
    </recommendedName>
</protein>
<dbReference type="AlphaFoldDB" id="A0A382MWZ5"/>
<dbReference type="EMBL" id="UINC01096522">
    <property type="protein sequence ID" value="SVC53474.1"/>
    <property type="molecule type" value="Genomic_DNA"/>
</dbReference>
<gene>
    <name evidence="1" type="ORF">METZ01_LOCUS306328</name>
</gene>
<accession>A0A382MWZ5</accession>
<dbReference type="Gene3D" id="3.40.1190.20">
    <property type="match status" value="1"/>
</dbReference>
<sequence length="67" mass="7418">MPSSSIRYDIVTFGEGLLRFSTSRYERLEQADTLDIHVAGEALEVAVVMSRFGLRAAWLSALTDNAL</sequence>
<name>A0A382MWZ5_9ZZZZ</name>
<dbReference type="InterPro" id="IPR029056">
    <property type="entry name" value="Ribokinase-like"/>
</dbReference>
<reference evidence="1" key="1">
    <citation type="submission" date="2018-05" db="EMBL/GenBank/DDBJ databases">
        <authorList>
            <person name="Lanie J.A."/>
            <person name="Ng W.-L."/>
            <person name="Kazmierczak K.M."/>
            <person name="Andrzejewski T.M."/>
            <person name="Davidsen T.M."/>
            <person name="Wayne K.J."/>
            <person name="Tettelin H."/>
            <person name="Glass J.I."/>
            <person name="Rusch D."/>
            <person name="Podicherti R."/>
            <person name="Tsui H.-C.T."/>
            <person name="Winkler M.E."/>
        </authorList>
    </citation>
    <scope>NUCLEOTIDE SEQUENCE</scope>
</reference>
<feature type="non-terminal residue" evidence="1">
    <location>
        <position position="67"/>
    </location>
</feature>
<dbReference type="SUPFAM" id="SSF53613">
    <property type="entry name" value="Ribokinase-like"/>
    <property type="match status" value="1"/>
</dbReference>